<dbReference type="PANTHER" id="PTHR24096">
    <property type="entry name" value="LONG-CHAIN-FATTY-ACID--COA LIGASE"/>
    <property type="match status" value="1"/>
</dbReference>
<evidence type="ECO:0000313" key="6">
    <source>
        <dbReference type="Proteomes" id="UP000572680"/>
    </source>
</evidence>
<feature type="domain" description="AMP-dependent synthetase/ligase" evidence="3">
    <location>
        <begin position="10"/>
        <end position="339"/>
    </location>
</feature>
<dbReference type="Gene3D" id="3.30.300.30">
    <property type="match status" value="1"/>
</dbReference>
<proteinExistence type="inferred from homology"/>
<feature type="domain" description="AMP-binding enzyme C-terminal" evidence="4">
    <location>
        <begin position="379"/>
        <end position="449"/>
    </location>
</feature>
<evidence type="ECO:0000313" key="5">
    <source>
        <dbReference type="EMBL" id="MBA8952307.1"/>
    </source>
</evidence>
<dbReference type="AlphaFoldDB" id="A0A7W3LQC9"/>
<dbReference type="InterPro" id="IPR045851">
    <property type="entry name" value="AMP-bd_C_sf"/>
</dbReference>
<dbReference type="EMBL" id="JACJIA010000004">
    <property type="protein sequence ID" value="MBA8952307.1"/>
    <property type="molecule type" value="Genomic_DNA"/>
</dbReference>
<evidence type="ECO:0000259" key="3">
    <source>
        <dbReference type="Pfam" id="PF00501"/>
    </source>
</evidence>
<accession>A0A7W3LQC9</accession>
<dbReference type="InterPro" id="IPR025110">
    <property type="entry name" value="AMP-bd_C"/>
</dbReference>
<keyword evidence="2 5" id="KW-0436">Ligase</keyword>
<name>A0A7W3LQC9_ACTNM</name>
<comment type="similarity">
    <text evidence="1">Belongs to the ATP-dependent AMP-binding enzyme family.</text>
</comment>
<dbReference type="Pfam" id="PF00501">
    <property type="entry name" value="AMP-binding"/>
    <property type="match status" value="1"/>
</dbReference>
<protein>
    <submittedName>
        <fullName evidence="5">Acyl-CoA synthetase (AMP-forming)/AMP-acid ligase II</fullName>
    </submittedName>
</protein>
<organism evidence="5 6">
    <name type="scientific">Actinomadura namibiensis</name>
    <dbReference type="NCBI Taxonomy" id="182080"/>
    <lineage>
        <taxon>Bacteria</taxon>
        <taxon>Bacillati</taxon>
        <taxon>Actinomycetota</taxon>
        <taxon>Actinomycetes</taxon>
        <taxon>Streptosporangiales</taxon>
        <taxon>Thermomonosporaceae</taxon>
        <taxon>Actinomadura</taxon>
    </lineage>
</organism>
<sequence>MDATSGRGPSHAELAAAVGSAAAGLVRAGIGPGTVVALHLPDTPEFAVALHAVIAAGAIAFPVRVTAPAAELARLLDATGARVLLTWPVLLDIAQEAVKSAPGVERLYCFGDEPDVEPFASLLTGEPAPDVPVDPGGTVALLAATSGHSGPPRAVRLTHAEVVAGMLRVAEGGMIGASDTVLTAVPFADVLGLNGVLNPALRLGATVVARPGAGRHDLLRVLQEHRVTVALLPPELVETLAYDRAVTRYRLRSLRTVVSTGGPLSAEIARACAARLGCPVRQAYGLAEAAGITHLNLRAAEEGTLDSVGRGLPGVAWRVLDPATGTRQPAYQPGELRVRLVTGERWLPTGDAAFVDEHGRVYILGRIGGGRPEPPAEPETVLAAHPAVRDVAVVPVPDPELGLAPHAFAVLAEPVSAADLLAYVNAHLPPYRRVLAVHPTDLIPRTPTGRVQRRALLERAGLAP</sequence>
<dbReference type="GO" id="GO:0016405">
    <property type="term" value="F:CoA-ligase activity"/>
    <property type="evidence" value="ECO:0007669"/>
    <property type="project" value="TreeGrafter"/>
</dbReference>
<keyword evidence="6" id="KW-1185">Reference proteome</keyword>
<reference evidence="5 6" key="1">
    <citation type="submission" date="2020-08" db="EMBL/GenBank/DDBJ databases">
        <title>Genomic Encyclopedia of Type Strains, Phase IV (KMG-IV): sequencing the most valuable type-strain genomes for metagenomic binning, comparative biology and taxonomic classification.</title>
        <authorList>
            <person name="Goeker M."/>
        </authorList>
    </citation>
    <scope>NUCLEOTIDE SEQUENCE [LARGE SCALE GENOMIC DNA]</scope>
    <source>
        <strain evidence="5 6">DSM 44197</strain>
    </source>
</reference>
<dbReference type="Gene3D" id="3.40.50.12780">
    <property type="entry name" value="N-terminal domain of ligase-like"/>
    <property type="match status" value="1"/>
</dbReference>
<comment type="caution">
    <text evidence="5">The sequence shown here is derived from an EMBL/GenBank/DDBJ whole genome shotgun (WGS) entry which is preliminary data.</text>
</comment>
<evidence type="ECO:0000256" key="1">
    <source>
        <dbReference type="ARBA" id="ARBA00006432"/>
    </source>
</evidence>
<dbReference type="Proteomes" id="UP000572680">
    <property type="component" value="Unassembled WGS sequence"/>
</dbReference>
<dbReference type="InterPro" id="IPR000873">
    <property type="entry name" value="AMP-dep_synth/lig_dom"/>
</dbReference>
<dbReference type="PANTHER" id="PTHR24096:SF149">
    <property type="entry name" value="AMP-BINDING DOMAIN-CONTAINING PROTEIN-RELATED"/>
    <property type="match status" value="1"/>
</dbReference>
<evidence type="ECO:0000259" key="4">
    <source>
        <dbReference type="Pfam" id="PF13193"/>
    </source>
</evidence>
<dbReference type="SUPFAM" id="SSF56801">
    <property type="entry name" value="Acetyl-CoA synthetase-like"/>
    <property type="match status" value="1"/>
</dbReference>
<evidence type="ECO:0000256" key="2">
    <source>
        <dbReference type="ARBA" id="ARBA00022598"/>
    </source>
</evidence>
<gene>
    <name evidence="5" type="ORF">HNR61_003947</name>
</gene>
<dbReference type="Pfam" id="PF13193">
    <property type="entry name" value="AMP-binding_C"/>
    <property type="match status" value="1"/>
</dbReference>
<dbReference type="InterPro" id="IPR042099">
    <property type="entry name" value="ANL_N_sf"/>
</dbReference>